<dbReference type="PROSITE" id="PS00409">
    <property type="entry name" value="PROKAR_NTER_METHYL"/>
    <property type="match status" value="1"/>
</dbReference>
<comment type="caution">
    <text evidence="2">The sequence shown here is derived from an EMBL/GenBank/DDBJ whole genome shotgun (WGS) entry which is preliminary data.</text>
</comment>
<dbReference type="SUPFAM" id="SSF54523">
    <property type="entry name" value="Pili subunits"/>
    <property type="match status" value="1"/>
</dbReference>
<dbReference type="Pfam" id="PF07963">
    <property type="entry name" value="N_methyl"/>
    <property type="match status" value="1"/>
</dbReference>
<name>A0A6N6N316_9BACT</name>
<gene>
    <name evidence="2" type="ORF">F8A88_07090</name>
</gene>
<dbReference type="RefSeq" id="WP_151150436.1">
    <property type="nucleotide sequence ID" value="NZ_WAIE01000002.1"/>
</dbReference>
<sequence>MNRKQEQRKGGFTLIELITVLVILGILAAVITPKYFDLRDSARQKAADAAVAEGIARFNLAYAQQLLANDGAAPTASQTTVDDMLDLTNSRVDLGDYWLEYTFGTVSGDDQVQIDAYGEDENGNIDTTTGVLASNNATWPEN</sequence>
<evidence type="ECO:0000313" key="3">
    <source>
        <dbReference type="Proteomes" id="UP000438699"/>
    </source>
</evidence>
<accession>A0A6N6N316</accession>
<proteinExistence type="predicted"/>
<keyword evidence="3" id="KW-1185">Reference proteome</keyword>
<keyword evidence="1" id="KW-0812">Transmembrane</keyword>
<dbReference type="Proteomes" id="UP000438699">
    <property type="component" value="Unassembled WGS sequence"/>
</dbReference>
<reference evidence="2 3" key="1">
    <citation type="journal article" date="2017" name="Int. J. Syst. Evol. Microbiol.">
        <title>Desulfovibrio senegalensis sp. nov., a mesophilic sulfate reducer isolated from marine sediment.</title>
        <authorList>
            <person name="Thioye A."/>
            <person name="Gam Z.B.A."/>
            <person name="Mbengue M."/>
            <person name="Cayol J.L."/>
            <person name="Joseph-Bartoli M."/>
            <person name="Toure-Kane C."/>
            <person name="Labat M."/>
        </authorList>
    </citation>
    <scope>NUCLEOTIDE SEQUENCE [LARGE SCALE GENOMIC DNA]</scope>
    <source>
        <strain evidence="2 3">DSM 101509</strain>
    </source>
</reference>
<dbReference type="NCBIfam" id="TIGR02532">
    <property type="entry name" value="IV_pilin_GFxxxE"/>
    <property type="match status" value="1"/>
</dbReference>
<dbReference type="AlphaFoldDB" id="A0A6N6N316"/>
<feature type="transmembrane region" description="Helical" evidence="1">
    <location>
        <begin position="12"/>
        <end position="31"/>
    </location>
</feature>
<protein>
    <submittedName>
        <fullName evidence="2">Prepilin-type N-terminal cleavage/methylation domain-containing protein</fullName>
    </submittedName>
</protein>
<dbReference type="InterPro" id="IPR012902">
    <property type="entry name" value="N_methyl_site"/>
</dbReference>
<organism evidence="2 3">
    <name type="scientific">Pseudodesulfovibrio senegalensis</name>
    <dbReference type="NCBI Taxonomy" id="1721087"/>
    <lineage>
        <taxon>Bacteria</taxon>
        <taxon>Pseudomonadati</taxon>
        <taxon>Thermodesulfobacteriota</taxon>
        <taxon>Desulfovibrionia</taxon>
        <taxon>Desulfovibrionales</taxon>
        <taxon>Desulfovibrionaceae</taxon>
    </lineage>
</organism>
<dbReference type="EMBL" id="WAIE01000002">
    <property type="protein sequence ID" value="KAB1442215.1"/>
    <property type="molecule type" value="Genomic_DNA"/>
</dbReference>
<keyword evidence="1" id="KW-1133">Transmembrane helix</keyword>
<evidence type="ECO:0000256" key="1">
    <source>
        <dbReference type="SAM" id="Phobius"/>
    </source>
</evidence>
<evidence type="ECO:0000313" key="2">
    <source>
        <dbReference type="EMBL" id="KAB1442215.1"/>
    </source>
</evidence>
<dbReference type="InterPro" id="IPR045584">
    <property type="entry name" value="Pilin-like"/>
</dbReference>
<dbReference type="OrthoDB" id="5459763at2"/>
<dbReference type="Gene3D" id="3.30.700.10">
    <property type="entry name" value="Glycoprotein, Type 4 Pilin"/>
    <property type="match status" value="1"/>
</dbReference>
<keyword evidence="1" id="KW-0472">Membrane</keyword>